<keyword evidence="1" id="KW-0678">Repressor</keyword>
<dbReference type="Proteomes" id="UP001589920">
    <property type="component" value="Unassembled WGS sequence"/>
</dbReference>
<dbReference type="PRINTS" id="PR00455">
    <property type="entry name" value="HTHTETR"/>
</dbReference>
<evidence type="ECO:0000256" key="1">
    <source>
        <dbReference type="ARBA" id="ARBA00022491"/>
    </source>
</evidence>
<evidence type="ECO:0000313" key="8">
    <source>
        <dbReference type="EMBL" id="MFC0812999.1"/>
    </source>
</evidence>
<accession>A0ABV6T8G2</accession>
<feature type="compositionally biased region" description="Basic and acidic residues" evidence="6">
    <location>
        <begin position="24"/>
        <end position="34"/>
    </location>
</feature>
<dbReference type="Pfam" id="PF00440">
    <property type="entry name" value="TetR_N"/>
    <property type="match status" value="1"/>
</dbReference>
<feature type="DNA-binding region" description="H-T-H motif" evidence="5">
    <location>
        <begin position="55"/>
        <end position="74"/>
    </location>
</feature>
<dbReference type="InterPro" id="IPR036271">
    <property type="entry name" value="Tet_transcr_reg_TetR-rel_C_sf"/>
</dbReference>
<name>A0ABV6T8G2_9RHOB</name>
<keyword evidence="2" id="KW-0805">Transcription regulation</keyword>
<gene>
    <name evidence="8" type="ORF">ACFHYO_12885</name>
</gene>
<dbReference type="PROSITE" id="PS01081">
    <property type="entry name" value="HTH_TETR_1"/>
    <property type="match status" value="1"/>
</dbReference>
<dbReference type="PANTHER" id="PTHR30055:SF175">
    <property type="entry name" value="HTH-TYPE TRANSCRIPTIONAL REPRESSOR KSTR2"/>
    <property type="match status" value="1"/>
</dbReference>
<evidence type="ECO:0000256" key="4">
    <source>
        <dbReference type="ARBA" id="ARBA00023163"/>
    </source>
</evidence>
<dbReference type="SUPFAM" id="SSF46689">
    <property type="entry name" value="Homeodomain-like"/>
    <property type="match status" value="1"/>
</dbReference>
<evidence type="ECO:0000256" key="2">
    <source>
        <dbReference type="ARBA" id="ARBA00023015"/>
    </source>
</evidence>
<organism evidence="8 9">
    <name type="scientific">Paracoccus panacisoli</name>
    <dbReference type="NCBI Taxonomy" id="1510163"/>
    <lineage>
        <taxon>Bacteria</taxon>
        <taxon>Pseudomonadati</taxon>
        <taxon>Pseudomonadota</taxon>
        <taxon>Alphaproteobacteria</taxon>
        <taxon>Rhodobacterales</taxon>
        <taxon>Paracoccaceae</taxon>
        <taxon>Paracoccus</taxon>
    </lineage>
</organism>
<evidence type="ECO:0000256" key="5">
    <source>
        <dbReference type="PROSITE-ProRule" id="PRU00335"/>
    </source>
</evidence>
<evidence type="ECO:0000256" key="6">
    <source>
        <dbReference type="SAM" id="MobiDB-lite"/>
    </source>
</evidence>
<reference evidence="8 9" key="1">
    <citation type="submission" date="2024-09" db="EMBL/GenBank/DDBJ databases">
        <authorList>
            <person name="Sun Q."/>
            <person name="Mori K."/>
        </authorList>
    </citation>
    <scope>NUCLEOTIDE SEQUENCE [LARGE SCALE GENOMIC DNA]</scope>
    <source>
        <strain evidence="8 9">KCTC 42086</strain>
    </source>
</reference>
<protein>
    <submittedName>
        <fullName evidence="8">TetR/AcrR family transcriptional regulator</fullName>
    </submittedName>
</protein>
<evidence type="ECO:0000256" key="3">
    <source>
        <dbReference type="ARBA" id="ARBA00023125"/>
    </source>
</evidence>
<proteinExistence type="predicted"/>
<dbReference type="InterPro" id="IPR001647">
    <property type="entry name" value="HTH_TetR"/>
</dbReference>
<feature type="compositionally biased region" description="Basic and acidic residues" evidence="6">
    <location>
        <begin position="1"/>
        <end position="13"/>
    </location>
</feature>
<evidence type="ECO:0000313" key="9">
    <source>
        <dbReference type="Proteomes" id="UP001589920"/>
    </source>
</evidence>
<dbReference type="InterPro" id="IPR041490">
    <property type="entry name" value="KstR2_TetR_C"/>
</dbReference>
<feature type="region of interest" description="Disordered" evidence="6">
    <location>
        <begin position="1"/>
        <end position="34"/>
    </location>
</feature>
<sequence>MTDPAVEKPHDEVAPAAPSPWGSPRDREREREAKRDAVLTTAARFFNEKGFHATSLDDLAAALNVTKPTIYHYFSNKDEILFECTRRGVDTIAEAARRGAEQGGSGAARLREMLIAYALVMTEDFGICVARTPDHLLSPDSRRTLRSLKADIDRHIRRVIREGVEDGSIRVRDARVAGFTAAQALNGIGSWFRPDGGQTAREVAELTVDTLICGLCPTEE</sequence>
<dbReference type="SUPFAM" id="SSF48498">
    <property type="entry name" value="Tetracyclin repressor-like, C-terminal domain"/>
    <property type="match status" value="1"/>
</dbReference>
<dbReference type="Gene3D" id="1.10.357.10">
    <property type="entry name" value="Tetracycline Repressor, domain 2"/>
    <property type="match status" value="1"/>
</dbReference>
<dbReference type="PANTHER" id="PTHR30055">
    <property type="entry name" value="HTH-TYPE TRANSCRIPTIONAL REGULATOR RUTR"/>
    <property type="match status" value="1"/>
</dbReference>
<dbReference type="InterPro" id="IPR009057">
    <property type="entry name" value="Homeodomain-like_sf"/>
</dbReference>
<dbReference type="Gene3D" id="1.10.10.60">
    <property type="entry name" value="Homeodomain-like"/>
    <property type="match status" value="1"/>
</dbReference>
<dbReference type="EMBL" id="JBHMQU010000068">
    <property type="protein sequence ID" value="MFC0812999.1"/>
    <property type="molecule type" value="Genomic_DNA"/>
</dbReference>
<dbReference type="InterPro" id="IPR023772">
    <property type="entry name" value="DNA-bd_HTH_TetR-type_CS"/>
</dbReference>
<dbReference type="InterPro" id="IPR050109">
    <property type="entry name" value="HTH-type_TetR-like_transc_reg"/>
</dbReference>
<evidence type="ECO:0000259" key="7">
    <source>
        <dbReference type="PROSITE" id="PS50977"/>
    </source>
</evidence>
<keyword evidence="9" id="KW-1185">Reference proteome</keyword>
<keyword evidence="4" id="KW-0804">Transcription</keyword>
<comment type="caution">
    <text evidence="8">The sequence shown here is derived from an EMBL/GenBank/DDBJ whole genome shotgun (WGS) entry which is preliminary data.</text>
</comment>
<dbReference type="Pfam" id="PF17932">
    <property type="entry name" value="TetR_C_24"/>
    <property type="match status" value="1"/>
</dbReference>
<keyword evidence="3 5" id="KW-0238">DNA-binding</keyword>
<dbReference type="PROSITE" id="PS50977">
    <property type="entry name" value="HTH_TETR_2"/>
    <property type="match status" value="1"/>
</dbReference>
<feature type="domain" description="HTH tetR-type" evidence="7">
    <location>
        <begin position="32"/>
        <end position="92"/>
    </location>
</feature>
<dbReference type="RefSeq" id="WP_394320903.1">
    <property type="nucleotide sequence ID" value="NZ_JBHMQU010000068.1"/>
</dbReference>